<keyword evidence="9 13" id="KW-0630">Potassium</keyword>
<dbReference type="GO" id="GO:0015293">
    <property type="term" value="F:symporter activity"/>
    <property type="evidence" value="ECO:0007669"/>
    <property type="project" value="UniProtKB-UniRule"/>
</dbReference>
<sequence length="641" mass="69684">MSSGNEMVNPAPHPQAGPHAEQSSVAALVFGAIGVVFGDIGTSPLYTMKETFAGPHPLELDRLHVLGVLSLIFWAVTIIVSVKYVIVIMRADNRGEGGSLALLALLNRVTHGKPGVAALVGMLGVFAAALFYGDSMITPAISVLSAVEGLEVAAPQLHPAVVPLTIAILIALFVIQSHGTARIGVFFGPVMLLWFSTLAVLGILNIVQDPEVLWALSPHYAAAFMIEDGLTAFLALGAVVLAVTGAEALYTDMGHFGRLPIRLAWYLLVLPALMLNYFGQGALLLTHPDSIVNPFFHLGPGWAGIPLVLLATTASVIASQAVISGAFSVTRQAMHLGYLPRMSIVHTSETEIGQIYIPVLNWTLAVFVVALVLGFQTSTNLASAYGVAVTGTMVIDTVLIALVMVLLWQWPRRYTVPLVVFFLIVDLSFFIANSTKILHGGWFPLTIGLVIFLLLTTWNRGRALLKAGFEQNATPEAEFFKKVAEDVVRVPGTAIFLANVSGGVPLSLLNNLKHNHVLHERVILLSVIIEEVPYVSHDRRVRGIDLSCNCNRVNLHYGYMQSPNIPRTLREARYDQLGFIYEPATVSYFLSRKTVIPSAKPGMPIWREKLFAWMFRSSANPLEFFCLPFDRVVELGGQVEI</sequence>
<keyword evidence="8 13" id="KW-0769">Symport</keyword>
<evidence type="ECO:0000256" key="3">
    <source>
        <dbReference type="ARBA" id="ARBA00022448"/>
    </source>
</evidence>
<dbReference type="GO" id="GO:0015079">
    <property type="term" value="F:potassium ion transmembrane transporter activity"/>
    <property type="evidence" value="ECO:0007669"/>
    <property type="project" value="UniProtKB-UniRule"/>
</dbReference>
<dbReference type="EMBL" id="BJYZ01000028">
    <property type="protein sequence ID" value="GEO41431.1"/>
    <property type="molecule type" value="Genomic_DNA"/>
</dbReference>
<protein>
    <recommendedName>
        <fullName evidence="13">Probable potassium transport system protein Kup</fullName>
    </recommendedName>
</protein>
<dbReference type="AlphaFoldDB" id="A0A512DY65"/>
<feature type="transmembrane region" description="Helical" evidence="13">
    <location>
        <begin position="66"/>
        <end position="86"/>
    </location>
</feature>
<evidence type="ECO:0000256" key="2">
    <source>
        <dbReference type="ARBA" id="ARBA00007019"/>
    </source>
</evidence>
<name>A0A512DY65_9PROT</name>
<evidence type="ECO:0000256" key="12">
    <source>
        <dbReference type="ARBA" id="ARBA00023136"/>
    </source>
</evidence>
<feature type="transmembrane region" description="Helical" evidence="13">
    <location>
        <begin position="153"/>
        <end position="174"/>
    </location>
</feature>
<dbReference type="Proteomes" id="UP000321523">
    <property type="component" value="Unassembled WGS sequence"/>
</dbReference>
<keyword evidence="17" id="KW-1185">Reference proteome</keyword>
<keyword evidence="4 13" id="KW-1003">Cell membrane</keyword>
<dbReference type="GO" id="GO:0005886">
    <property type="term" value="C:plasma membrane"/>
    <property type="evidence" value="ECO:0007669"/>
    <property type="project" value="UniProtKB-SubCell"/>
</dbReference>
<evidence type="ECO:0000256" key="11">
    <source>
        <dbReference type="ARBA" id="ARBA00023065"/>
    </source>
</evidence>
<feature type="transmembrane region" description="Helical" evidence="13">
    <location>
        <begin position="382"/>
        <end position="407"/>
    </location>
</feature>
<dbReference type="InterPro" id="IPR053951">
    <property type="entry name" value="K_trans_N"/>
</dbReference>
<proteinExistence type="inferred from homology"/>
<dbReference type="InterPro" id="IPR053952">
    <property type="entry name" value="K_trans_C"/>
</dbReference>
<dbReference type="Pfam" id="PF22776">
    <property type="entry name" value="K_trans_C"/>
    <property type="match status" value="1"/>
</dbReference>
<evidence type="ECO:0000256" key="6">
    <source>
        <dbReference type="ARBA" id="ARBA00022538"/>
    </source>
</evidence>
<evidence type="ECO:0000259" key="15">
    <source>
        <dbReference type="Pfam" id="PF22776"/>
    </source>
</evidence>
<feature type="domain" description="K+ potassium transporter C-terminal" evidence="15">
    <location>
        <begin position="491"/>
        <end position="641"/>
    </location>
</feature>
<dbReference type="PANTHER" id="PTHR30540">
    <property type="entry name" value="OSMOTIC STRESS POTASSIUM TRANSPORTER"/>
    <property type="match status" value="1"/>
</dbReference>
<gene>
    <name evidence="16" type="primary">kup_2</name>
    <name evidence="13" type="synonym">kup</name>
    <name evidence="16" type="ORF">SAE02_55790</name>
</gene>
<feature type="transmembrane region" description="Helical" evidence="13">
    <location>
        <begin position="355"/>
        <end position="376"/>
    </location>
</feature>
<dbReference type="InterPro" id="IPR023051">
    <property type="entry name" value="Kup"/>
</dbReference>
<evidence type="ECO:0000313" key="16">
    <source>
        <dbReference type="EMBL" id="GEO41431.1"/>
    </source>
</evidence>
<comment type="catalytic activity">
    <reaction evidence="13">
        <text>K(+)(in) + H(+)(in) = K(+)(out) + H(+)(out)</text>
        <dbReference type="Rhea" id="RHEA:28490"/>
        <dbReference type="ChEBI" id="CHEBI:15378"/>
        <dbReference type="ChEBI" id="CHEBI:29103"/>
    </reaction>
</comment>
<evidence type="ECO:0000256" key="7">
    <source>
        <dbReference type="ARBA" id="ARBA00022692"/>
    </source>
</evidence>
<comment type="similarity">
    <text evidence="2 13">Belongs to the HAK/KUP transporter (TC 2.A.72) family.</text>
</comment>
<accession>A0A512DY65</accession>
<dbReference type="HAMAP" id="MF_01522">
    <property type="entry name" value="Kup"/>
    <property type="match status" value="1"/>
</dbReference>
<evidence type="ECO:0000313" key="17">
    <source>
        <dbReference type="Proteomes" id="UP000321523"/>
    </source>
</evidence>
<comment type="function">
    <text evidence="13">Transport of potassium into the cell. Likely operates as a K(+):H(+) symporter.</text>
</comment>
<feature type="transmembrane region" description="Helical" evidence="13">
    <location>
        <begin position="414"/>
        <end position="431"/>
    </location>
</feature>
<feature type="transmembrane region" description="Helical" evidence="13">
    <location>
        <begin position="25"/>
        <end position="46"/>
    </location>
</feature>
<organism evidence="16 17">
    <name type="scientific">Skermanella aerolata</name>
    <dbReference type="NCBI Taxonomy" id="393310"/>
    <lineage>
        <taxon>Bacteria</taxon>
        <taxon>Pseudomonadati</taxon>
        <taxon>Pseudomonadota</taxon>
        <taxon>Alphaproteobacteria</taxon>
        <taxon>Rhodospirillales</taxon>
        <taxon>Azospirillaceae</taxon>
        <taxon>Skermanella</taxon>
    </lineage>
</organism>
<keyword evidence="5" id="KW-0997">Cell inner membrane</keyword>
<comment type="subcellular location">
    <subcellularLocation>
        <location evidence="13">Cell membrane</location>
        <topology evidence="13">Multi-pass membrane protein</topology>
    </subcellularLocation>
    <subcellularLocation>
        <location evidence="1">Membrane</location>
        <topology evidence="1">Multi-pass membrane protein</topology>
    </subcellularLocation>
</comment>
<dbReference type="PANTHER" id="PTHR30540:SF79">
    <property type="entry name" value="LOW AFFINITY POTASSIUM TRANSPORT SYSTEM PROTEIN KUP"/>
    <property type="match status" value="1"/>
</dbReference>
<evidence type="ECO:0000256" key="13">
    <source>
        <dbReference type="HAMAP-Rule" id="MF_01522"/>
    </source>
</evidence>
<dbReference type="RefSeq" id="WP_052831792.1">
    <property type="nucleotide sequence ID" value="NZ_BJYZ01000028.1"/>
</dbReference>
<keyword evidence="10 13" id="KW-1133">Transmembrane helix</keyword>
<evidence type="ECO:0000256" key="5">
    <source>
        <dbReference type="ARBA" id="ARBA00022519"/>
    </source>
</evidence>
<keyword evidence="3 13" id="KW-0813">Transport</keyword>
<dbReference type="InterPro" id="IPR003855">
    <property type="entry name" value="K+_transporter"/>
</dbReference>
<feature type="transmembrane region" description="Helical" evidence="13">
    <location>
        <begin position="263"/>
        <end position="285"/>
    </location>
</feature>
<feature type="transmembrane region" description="Helical" evidence="13">
    <location>
        <begin position="305"/>
        <end position="334"/>
    </location>
</feature>
<evidence type="ECO:0000256" key="10">
    <source>
        <dbReference type="ARBA" id="ARBA00022989"/>
    </source>
</evidence>
<dbReference type="Pfam" id="PF02705">
    <property type="entry name" value="K_trans"/>
    <property type="match status" value="1"/>
</dbReference>
<feature type="transmembrane region" description="Helical" evidence="13">
    <location>
        <begin position="186"/>
        <end position="207"/>
    </location>
</feature>
<reference evidence="16 17" key="1">
    <citation type="submission" date="2019-07" db="EMBL/GenBank/DDBJ databases">
        <title>Whole genome shotgun sequence of Skermanella aerolata NBRC 106429.</title>
        <authorList>
            <person name="Hosoyama A."/>
            <person name="Uohara A."/>
            <person name="Ohji S."/>
            <person name="Ichikawa N."/>
        </authorList>
    </citation>
    <scope>NUCLEOTIDE SEQUENCE [LARGE SCALE GENOMIC DNA]</scope>
    <source>
        <strain evidence="16 17">NBRC 106429</strain>
    </source>
</reference>
<evidence type="ECO:0000256" key="1">
    <source>
        <dbReference type="ARBA" id="ARBA00004141"/>
    </source>
</evidence>
<feature type="transmembrane region" description="Helical" evidence="13">
    <location>
        <begin position="230"/>
        <end position="251"/>
    </location>
</feature>
<comment type="caution">
    <text evidence="16">The sequence shown here is derived from an EMBL/GenBank/DDBJ whole genome shotgun (WGS) entry which is preliminary data.</text>
</comment>
<keyword evidence="11 13" id="KW-0406">Ion transport</keyword>
<feature type="transmembrane region" description="Helical" evidence="13">
    <location>
        <begin position="115"/>
        <end position="133"/>
    </location>
</feature>
<keyword evidence="7 13" id="KW-0812">Transmembrane</keyword>
<dbReference type="OrthoDB" id="9805577at2"/>
<evidence type="ECO:0000259" key="14">
    <source>
        <dbReference type="Pfam" id="PF02705"/>
    </source>
</evidence>
<evidence type="ECO:0000256" key="8">
    <source>
        <dbReference type="ARBA" id="ARBA00022847"/>
    </source>
</evidence>
<evidence type="ECO:0000256" key="9">
    <source>
        <dbReference type="ARBA" id="ARBA00022958"/>
    </source>
</evidence>
<keyword evidence="12 13" id="KW-0472">Membrane</keyword>
<keyword evidence="6 13" id="KW-0633">Potassium transport</keyword>
<evidence type="ECO:0000256" key="4">
    <source>
        <dbReference type="ARBA" id="ARBA00022475"/>
    </source>
</evidence>
<feature type="domain" description="K+ potassium transporter integral membrane" evidence="14">
    <location>
        <begin position="29"/>
        <end position="481"/>
    </location>
</feature>
<feature type="transmembrane region" description="Helical" evidence="13">
    <location>
        <begin position="437"/>
        <end position="456"/>
    </location>
</feature>